<gene>
    <name evidence="2" type="ORF">S03H2_56556</name>
</gene>
<dbReference type="GO" id="GO:0008483">
    <property type="term" value="F:transaminase activity"/>
    <property type="evidence" value="ECO:0007669"/>
    <property type="project" value="TreeGrafter"/>
</dbReference>
<keyword evidence="1" id="KW-0663">Pyridoxal phosphate</keyword>
<evidence type="ECO:0000256" key="1">
    <source>
        <dbReference type="ARBA" id="ARBA00022898"/>
    </source>
</evidence>
<dbReference type="InterPro" id="IPR015424">
    <property type="entry name" value="PyrdxlP-dep_Trfase"/>
</dbReference>
<proteinExistence type="predicted"/>
<dbReference type="EMBL" id="BARU01036186">
    <property type="protein sequence ID" value="GAH88427.1"/>
    <property type="molecule type" value="Genomic_DNA"/>
</dbReference>
<dbReference type="Gene3D" id="3.40.640.10">
    <property type="entry name" value="Type I PLP-dependent aspartate aminotransferase-like (Major domain)"/>
    <property type="match status" value="1"/>
</dbReference>
<organism evidence="2">
    <name type="scientific">marine sediment metagenome</name>
    <dbReference type="NCBI Taxonomy" id="412755"/>
    <lineage>
        <taxon>unclassified sequences</taxon>
        <taxon>metagenomes</taxon>
        <taxon>ecological metagenomes</taxon>
    </lineage>
</organism>
<dbReference type="PANTHER" id="PTHR30244:SF36">
    <property type="entry name" value="3-OXO-GLUCOSE-6-PHOSPHATE:GLUTAMATE AMINOTRANSFERASE"/>
    <property type="match status" value="1"/>
</dbReference>
<evidence type="ECO:0008006" key="3">
    <source>
        <dbReference type="Google" id="ProtNLM"/>
    </source>
</evidence>
<dbReference type="Pfam" id="PF01041">
    <property type="entry name" value="DegT_DnrJ_EryC1"/>
    <property type="match status" value="1"/>
</dbReference>
<feature type="non-terminal residue" evidence="2">
    <location>
        <position position="80"/>
    </location>
</feature>
<dbReference type="InterPro" id="IPR015421">
    <property type="entry name" value="PyrdxlP-dep_Trfase_major"/>
</dbReference>
<protein>
    <recommendedName>
        <fullName evidence="3">Erythromycin biosynthesis sensory transduction protein eryC1</fullName>
    </recommendedName>
</protein>
<dbReference type="AlphaFoldDB" id="X1J373"/>
<accession>X1J373</accession>
<dbReference type="SUPFAM" id="SSF53383">
    <property type="entry name" value="PLP-dependent transferases"/>
    <property type="match status" value="1"/>
</dbReference>
<comment type="caution">
    <text evidence="2">The sequence shown here is derived from an EMBL/GenBank/DDBJ whole genome shotgun (WGS) entry which is preliminary data.</text>
</comment>
<evidence type="ECO:0000313" key="2">
    <source>
        <dbReference type="EMBL" id="GAH88427.1"/>
    </source>
</evidence>
<reference evidence="2" key="1">
    <citation type="journal article" date="2014" name="Front. Microbiol.">
        <title>High frequency of phylogenetically diverse reductive dehalogenase-homologous genes in deep subseafloor sedimentary metagenomes.</title>
        <authorList>
            <person name="Kawai M."/>
            <person name="Futagami T."/>
            <person name="Toyoda A."/>
            <person name="Takaki Y."/>
            <person name="Nishi S."/>
            <person name="Hori S."/>
            <person name="Arai W."/>
            <person name="Tsubouchi T."/>
            <person name="Morono Y."/>
            <person name="Uchiyama I."/>
            <person name="Ito T."/>
            <person name="Fujiyama A."/>
            <person name="Inagaki F."/>
            <person name="Takami H."/>
        </authorList>
    </citation>
    <scope>NUCLEOTIDE SEQUENCE</scope>
    <source>
        <strain evidence="2">Expedition CK06-06</strain>
    </source>
</reference>
<dbReference type="GO" id="GO:0000271">
    <property type="term" value="P:polysaccharide biosynthetic process"/>
    <property type="evidence" value="ECO:0007669"/>
    <property type="project" value="TreeGrafter"/>
</dbReference>
<dbReference type="PANTHER" id="PTHR30244">
    <property type="entry name" value="TRANSAMINASE"/>
    <property type="match status" value="1"/>
</dbReference>
<dbReference type="InterPro" id="IPR000653">
    <property type="entry name" value="DegT/StrS_aminotransferase"/>
</dbReference>
<name>X1J373_9ZZZZ</name>
<dbReference type="GO" id="GO:0030170">
    <property type="term" value="F:pyridoxal phosphate binding"/>
    <property type="evidence" value="ECO:0007669"/>
    <property type="project" value="TreeGrafter"/>
</dbReference>
<sequence>MSYKVPIIDYPTHYHRLESEIDAAIKEVLSRGDLILREQVSQLESNVASFVGVDYAVGVNSCTDAMHLSLRAAGLGRGDE</sequence>